<dbReference type="SUPFAM" id="SSF56219">
    <property type="entry name" value="DNase I-like"/>
    <property type="match status" value="1"/>
</dbReference>
<reference evidence="4" key="1">
    <citation type="submission" date="2025-08" db="UniProtKB">
        <authorList>
            <consortium name="RefSeq"/>
        </authorList>
    </citation>
    <scope>IDENTIFICATION</scope>
    <source>
        <strain evidence="4">Mau12</strain>
        <tissue evidence="4">Whole Body</tissue>
    </source>
</reference>
<dbReference type="GeneID" id="117138407"/>
<dbReference type="Gene3D" id="3.60.10.10">
    <property type="entry name" value="Endonuclease/exonuclease/phosphatase"/>
    <property type="match status" value="1"/>
</dbReference>
<dbReference type="AlphaFoldDB" id="A0A6P8K1T6"/>
<name>A0A6P8K1T6_DROMA</name>
<feature type="region of interest" description="Disordered" evidence="1">
    <location>
        <begin position="22"/>
        <end position="62"/>
    </location>
</feature>
<dbReference type="InterPro" id="IPR036691">
    <property type="entry name" value="Endo/exonu/phosph_ase_sf"/>
</dbReference>
<dbReference type="Proteomes" id="UP000515162">
    <property type="component" value="Chromosome 2R"/>
</dbReference>
<dbReference type="GO" id="GO:0000175">
    <property type="term" value="F:3'-5'-RNA exonuclease activity"/>
    <property type="evidence" value="ECO:0007669"/>
    <property type="project" value="TreeGrafter"/>
</dbReference>
<keyword evidence="3" id="KW-1185">Reference proteome</keyword>
<accession>A0A6P8K1T6</accession>
<dbReference type="PANTHER" id="PTHR12121">
    <property type="entry name" value="CARBON CATABOLITE REPRESSOR PROTEIN 4"/>
    <property type="match status" value="1"/>
</dbReference>
<dbReference type="InterPro" id="IPR050410">
    <property type="entry name" value="CCR4/nocturin_mRNA_transcr"/>
</dbReference>
<dbReference type="InterPro" id="IPR005135">
    <property type="entry name" value="Endo/exonuclease/phosphatase"/>
</dbReference>
<dbReference type="PANTHER" id="PTHR12121:SF34">
    <property type="entry name" value="PROTEIN ANGEL"/>
    <property type="match status" value="1"/>
</dbReference>
<feature type="domain" description="Endonuclease/exonuclease/phosphatase" evidence="2">
    <location>
        <begin position="72"/>
        <end position="307"/>
    </location>
</feature>
<gene>
    <name evidence="4" type="primary">LOC117138407</name>
</gene>
<organism evidence="3 4">
    <name type="scientific">Drosophila mauritiana</name>
    <name type="common">Fruit fly</name>
    <dbReference type="NCBI Taxonomy" id="7226"/>
    <lineage>
        <taxon>Eukaryota</taxon>
        <taxon>Metazoa</taxon>
        <taxon>Ecdysozoa</taxon>
        <taxon>Arthropoda</taxon>
        <taxon>Hexapoda</taxon>
        <taxon>Insecta</taxon>
        <taxon>Pterygota</taxon>
        <taxon>Neoptera</taxon>
        <taxon>Endopterygota</taxon>
        <taxon>Diptera</taxon>
        <taxon>Brachycera</taxon>
        <taxon>Muscomorpha</taxon>
        <taxon>Ephydroidea</taxon>
        <taxon>Drosophilidae</taxon>
        <taxon>Drosophila</taxon>
        <taxon>Sophophora</taxon>
    </lineage>
</organism>
<evidence type="ECO:0000256" key="1">
    <source>
        <dbReference type="SAM" id="MobiDB-lite"/>
    </source>
</evidence>
<dbReference type="CTD" id="37748"/>
<dbReference type="FunFam" id="3.60.10.10:FF:000129">
    <property type="entry name" value="Protein angel"/>
    <property type="match status" value="1"/>
</dbReference>
<proteinExistence type="predicted"/>
<evidence type="ECO:0000313" key="3">
    <source>
        <dbReference type="Proteomes" id="UP000515162"/>
    </source>
</evidence>
<dbReference type="Pfam" id="PF03372">
    <property type="entry name" value="Exo_endo_phos"/>
    <property type="match status" value="1"/>
</dbReference>
<sequence>MYKSLLHNVTLKATSRIIRRSVSSQAKGASGKRKQKAKEMESSHDRNRRWTPLGDQTEGGDPHKCSSFKVVSYNILAQDLLLEHLFLYVGIPHEFLSWQRRQQNLLRELLKLDPDILCLQEMQFDHLPVLVQRLSIGNGKKLAYVYKKKTGCRTDGCAIVYDSSKFKLLDHQAVELRDQAVALLNRDNVALFAKFRFRKQQEQQKEFVVATTHLLFNQKRSDVRCAQVERILEELHSFSTDTPIVLTGDFNSLPDSPPIEFLVGKNGGVDSTDCPEPLHFEIIDSGKGTASTYQNDWVIVDYILRSLGSRSRHKLLPLSVYSLPSINQCIGTGQIPNYRLGSDHYALGAVFTVV</sequence>
<dbReference type="RefSeq" id="XP_033156376.1">
    <property type="nucleotide sequence ID" value="XM_033300485.1"/>
</dbReference>
<evidence type="ECO:0000313" key="4">
    <source>
        <dbReference type="RefSeq" id="XP_033156376.1"/>
    </source>
</evidence>
<protein>
    <submittedName>
        <fullName evidence="4">Protein angel</fullName>
    </submittedName>
</protein>
<evidence type="ECO:0000259" key="2">
    <source>
        <dbReference type="Pfam" id="PF03372"/>
    </source>
</evidence>